<evidence type="ECO:0000256" key="2">
    <source>
        <dbReference type="ARBA" id="ARBA00022603"/>
    </source>
</evidence>
<reference evidence="6" key="1">
    <citation type="submission" date="2022-11" db="UniProtKB">
        <authorList>
            <consortium name="WormBaseParasite"/>
        </authorList>
    </citation>
    <scope>IDENTIFICATION</scope>
</reference>
<name>A0A915BID9_PARUN</name>
<dbReference type="Proteomes" id="UP000887569">
    <property type="component" value="Unplaced"/>
</dbReference>
<dbReference type="Gene3D" id="3.40.50.150">
    <property type="entry name" value="Vaccinia Virus protein VP39"/>
    <property type="match status" value="1"/>
</dbReference>
<keyword evidence="5" id="KW-1185">Reference proteome</keyword>
<dbReference type="PANTHER" id="PTHR13610:SF9">
    <property type="entry name" value="FI06469P"/>
    <property type="match status" value="1"/>
</dbReference>
<organism evidence="5 6">
    <name type="scientific">Parascaris univalens</name>
    <name type="common">Nematode worm</name>
    <dbReference type="NCBI Taxonomy" id="6257"/>
    <lineage>
        <taxon>Eukaryota</taxon>
        <taxon>Metazoa</taxon>
        <taxon>Ecdysozoa</taxon>
        <taxon>Nematoda</taxon>
        <taxon>Chromadorea</taxon>
        <taxon>Rhabditida</taxon>
        <taxon>Spirurina</taxon>
        <taxon>Ascaridomorpha</taxon>
        <taxon>Ascaridoidea</taxon>
        <taxon>Ascarididae</taxon>
        <taxon>Parascaris</taxon>
    </lineage>
</organism>
<evidence type="ECO:0000313" key="5">
    <source>
        <dbReference type="Proteomes" id="UP000887569"/>
    </source>
</evidence>
<dbReference type="GO" id="GO:0016279">
    <property type="term" value="F:protein-lysine N-methyltransferase activity"/>
    <property type="evidence" value="ECO:0007669"/>
    <property type="project" value="InterPro"/>
</dbReference>
<sequence length="152" mass="17559">RLPERFLTFSVVSATDRKRRVRPLNACAPKNSSVLRCAALGHQSVGLELNILLVLYSKYKARHQHLSHLAAFHRKDIFRADLTKYRSAVIFGTERVMDDLVPKLDEMLTGSYLIAFRFPLPSNTRWRLIWKVEAGIDSVWLYEKCPYIVPNS</sequence>
<dbReference type="PANTHER" id="PTHR13610">
    <property type="entry name" value="METHYLTRANSFERASE DOMAIN-CONTAINING PROTEIN"/>
    <property type="match status" value="1"/>
</dbReference>
<evidence type="ECO:0000256" key="1">
    <source>
        <dbReference type="ARBA" id="ARBA00010633"/>
    </source>
</evidence>
<keyword evidence="3" id="KW-0808">Transferase</keyword>
<dbReference type="InterPro" id="IPR029063">
    <property type="entry name" value="SAM-dependent_MTases_sf"/>
</dbReference>
<dbReference type="InterPro" id="IPR026170">
    <property type="entry name" value="FAM173A/B"/>
</dbReference>
<dbReference type="GO" id="GO:0032259">
    <property type="term" value="P:methylation"/>
    <property type="evidence" value="ECO:0007669"/>
    <property type="project" value="UniProtKB-KW"/>
</dbReference>
<proteinExistence type="inferred from homology"/>
<dbReference type="GO" id="GO:1905706">
    <property type="term" value="P:regulation of mitochondrial ATP synthesis coupled proton transport"/>
    <property type="evidence" value="ECO:0007669"/>
    <property type="project" value="TreeGrafter"/>
</dbReference>
<evidence type="ECO:0000256" key="4">
    <source>
        <dbReference type="ARBA" id="ARBA00022691"/>
    </source>
</evidence>
<dbReference type="AlphaFoldDB" id="A0A915BID9"/>
<dbReference type="WBParaSite" id="PgR042_g006_t01">
    <property type="protein sequence ID" value="PgR042_g006_t01"/>
    <property type="gene ID" value="PgR042_g006"/>
</dbReference>
<dbReference type="GO" id="GO:0005739">
    <property type="term" value="C:mitochondrion"/>
    <property type="evidence" value="ECO:0007669"/>
    <property type="project" value="TreeGrafter"/>
</dbReference>
<keyword evidence="2" id="KW-0489">Methyltransferase</keyword>
<evidence type="ECO:0000256" key="3">
    <source>
        <dbReference type="ARBA" id="ARBA00022679"/>
    </source>
</evidence>
<protein>
    <submittedName>
        <fullName evidence="6">Xenotropic and polytropic retrovirus receptor 1</fullName>
    </submittedName>
</protein>
<evidence type="ECO:0000313" key="6">
    <source>
        <dbReference type="WBParaSite" id="PgR042_g006_t01"/>
    </source>
</evidence>
<accession>A0A915BID9</accession>
<keyword evidence="4" id="KW-0949">S-adenosyl-L-methionine</keyword>
<comment type="similarity">
    <text evidence="1">Belongs to the ANT/ATPSC lysine N-methyltransferase family.</text>
</comment>